<dbReference type="Pfam" id="PF00106">
    <property type="entry name" value="adh_short"/>
    <property type="match status" value="1"/>
</dbReference>
<reference evidence="7 8" key="1">
    <citation type="journal article" date="2015" name="Mol. Plant Microbe Interact.">
        <title>Genome, transcriptome, and functional analyses of Penicillium expansum provide new insights into secondary metabolism and pathogenicity.</title>
        <authorList>
            <person name="Ballester A.R."/>
            <person name="Marcet-Houben M."/>
            <person name="Levin E."/>
            <person name="Sela N."/>
            <person name="Selma-Lazaro C."/>
            <person name="Carmona L."/>
            <person name="Wisniewski M."/>
            <person name="Droby S."/>
            <person name="Gonzalez-Candelas L."/>
            <person name="Gabaldon T."/>
        </authorList>
    </citation>
    <scope>NUCLEOTIDE SEQUENCE [LARGE SCALE GENOMIC DNA]</scope>
    <source>
        <strain evidence="7 8">MD-8</strain>
    </source>
</reference>
<dbReference type="PANTHER" id="PTHR24321:SF8">
    <property type="entry name" value="ESTRADIOL 17-BETA-DEHYDROGENASE 8-RELATED"/>
    <property type="match status" value="1"/>
</dbReference>
<dbReference type="Gene3D" id="3.40.50.300">
    <property type="entry name" value="P-loop containing nucleotide triphosphate hydrolases"/>
    <property type="match status" value="1"/>
</dbReference>
<dbReference type="Pfam" id="PF17100">
    <property type="entry name" value="NACHT_N"/>
    <property type="match status" value="1"/>
</dbReference>
<gene>
    <name evidence="7" type="ORF">PEX2_076620</name>
</gene>
<evidence type="ECO:0000256" key="1">
    <source>
        <dbReference type="ARBA" id="ARBA00006484"/>
    </source>
</evidence>
<protein>
    <submittedName>
        <fullName evidence="7">Short-chain dehydrogenase/reductase SDR</fullName>
    </submittedName>
</protein>
<dbReference type="HOGENOM" id="CLU_000288_34_7_1"/>
<dbReference type="CDD" id="cd05233">
    <property type="entry name" value="SDR_c"/>
    <property type="match status" value="1"/>
</dbReference>
<dbReference type="InterPro" id="IPR020904">
    <property type="entry name" value="Sc_DH/Rdtase_CS"/>
</dbReference>
<evidence type="ECO:0000256" key="4">
    <source>
        <dbReference type="ARBA" id="ARBA00023002"/>
    </source>
</evidence>
<comment type="similarity">
    <text evidence="1">Belongs to the short-chain dehydrogenases/reductases (SDR) family.</text>
</comment>
<dbReference type="InterPro" id="IPR031359">
    <property type="entry name" value="NACHT_N"/>
</dbReference>
<dbReference type="Gene3D" id="3.40.50.720">
    <property type="entry name" value="NAD(P)-binding Rossmann-like Domain"/>
    <property type="match status" value="1"/>
</dbReference>
<keyword evidence="4" id="KW-0560">Oxidoreductase</keyword>
<dbReference type="PROSITE" id="PS00061">
    <property type="entry name" value="ADH_SHORT"/>
    <property type="match status" value="1"/>
</dbReference>
<dbReference type="VEuPathDB" id="FungiDB:PEXP_049540"/>
<dbReference type="GO" id="GO:0016491">
    <property type="term" value="F:oxidoreductase activity"/>
    <property type="evidence" value="ECO:0007669"/>
    <property type="project" value="UniProtKB-KW"/>
</dbReference>
<evidence type="ECO:0000313" key="8">
    <source>
        <dbReference type="Proteomes" id="UP000030143"/>
    </source>
</evidence>
<evidence type="ECO:0000256" key="3">
    <source>
        <dbReference type="ARBA" id="ARBA00022857"/>
    </source>
</evidence>
<dbReference type="FunFam" id="3.40.50.720:FF:000084">
    <property type="entry name" value="Short-chain dehydrogenase reductase"/>
    <property type="match status" value="1"/>
</dbReference>
<comment type="caution">
    <text evidence="7">The sequence shown here is derived from an EMBL/GenBank/DDBJ whole genome shotgun (WGS) entry which is preliminary data.</text>
</comment>
<dbReference type="GeneID" id="27680352"/>
<dbReference type="EMBL" id="JQFZ01000159">
    <property type="protein sequence ID" value="KGO56834.1"/>
    <property type="molecule type" value="Genomic_DNA"/>
</dbReference>
<dbReference type="RefSeq" id="XP_016598525.1">
    <property type="nucleotide sequence ID" value="XM_016744932.1"/>
</dbReference>
<dbReference type="PRINTS" id="PR00080">
    <property type="entry name" value="SDRFAMILY"/>
</dbReference>
<feature type="domain" description="NWD NACHT-NTPase N-terminal" evidence="5">
    <location>
        <begin position="288"/>
        <end position="433"/>
    </location>
</feature>
<evidence type="ECO:0000259" key="5">
    <source>
        <dbReference type="Pfam" id="PF17100"/>
    </source>
</evidence>
<dbReference type="OrthoDB" id="7464126at2759"/>
<evidence type="ECO:0000259" key="6">
    <source>
        <dbReference type="Pfam" id="PF24883"/>
    </source>
</evidence>
<dbReference type="STRING" id="27334.A0A0A2I913"/>
<dbReference type="InterPro" id="IPR056884">
    <property type="entry name" value="NPHP3-like_N"/>
</dbReference>
<evidence type="ECO:0000313" key="7">
    <source>
        <dbReference type="EMBL" id="KGO56834.1"/>
    </source>
</evidence>
<feature type="domain" description="Nephrocystin 3-like N-terminal" evidence="6">
    <location>
        <begin position="506"/>
        <end position="679"/>
    </location>
</feature>
<dbReference type="PANTHER" id="PTHR24321">
    <property type="entry name" value="DEHYDROGENASES, SHORT CHAIN"/>
    <property type="match status" value="1"/>
</dbReference>
<dbReference type="Pfam" id="PF24883">
    <property type="entry name" value="NPHP3_N"/>
    <property type="match status" value="1"/>
</dbReference>
<dbReference type="InterPro" id="IPR036291">
    <property type="entry name" value="NAD(P)-bd_dom_sf"/>
</dbReference>
<accession>A0A0A2I913</accession>
<dbReference type="PRINTS" id="PR00081">
    <property type="entry name" value="GDHRDH"/>
</dbReference>
<dbReference type="InterPro" id="IPR027417">
    <property type="entry name" value="P-loop_NTPase"/>
</dbReference>
<name>A0A0A2I913_PENEN</name>
<sequence>MNVPEAPVFPLLEGKVAIVTGAAQGMGKATASVFLRAGAKVVIADVKVEQGAKVADELSTLGEVRFVETDISKSEDVQNLIKQTVSAFGRLDVAINNAAMSPDQTPLIDFDESYWRRLMDVSLTGTALCCKYQMQQMEKQGSRGSIVNIASINAYSPQPNMPAYTAAKHALLGLTKHAATEGGPKGIRVNAIAPGAIFSEMSVAALEIMGTTHDEFAPKVSSLNRFGQAHEVAQGADQELLAFDIDNGIKRTGQNDLDILESLEQTTRDAYNTCVQKRWKITIPGKGKKIIIRDLLSKVVHWIELFKSVGDQAVSCDPGHAALPWAGARFLLQIAINDFSKFDFVVQGAERIAKMTARYKMIGKIYIQKESAATKQLEQAVVGVYGSILKYLVEAKRYFEHKTGVRILKSGLLGQDDFQGLLDKMEADERLVDRCTSLVQSEKMKSFPSLRYTLSRMEQPISQVFFHFNKVEDHLNSIQRREVLNWLSSQPYLDHHTTIKSRVLDGTCQWVLQHTSFTKWQGESTNSLLWLYGAQGAGKSCLASTVIEDGIKVSSQIEDFAHAYFYCSRNTAEPQRANAQSILGCIARQLSSPSSNQPIAPATISLYSKIHLADGSTRAPNLVESRDLIVELTEAHPRTTIVIDALDESPREERADLVEALEYIIDNSTSLVKIFVTSREEGDLRLSIQAHSGVQVTWVENGSDIEKFVNFETNRLVAKNQLLAYIRVKTTKEDLKTLIKEDTISKANGMFRWAQLQLQSLRWIRTEKDIRLAMSKIPRLLSELYEDLYRTALESTEETDRALFRNTLRWMLCTTRVFGWEDFSQAITSFVDIEIDEIDEDFILDLLGNFVVSQTTQEGSRTFRFAHLSVREFLETKPEYSIRSSNTFGAEVCLLKLLGASGSPNAQQFLSGLGLSDKDTVTLSEIGPHRKGIHDYSLQYWNEHCVRAGKVNRSDEELLLFHLLRYFLFDNSDPNCPLKGWVHALQRRKMGTYLKWYLLDLLRNYHQSRDRAFLLSCVFGFHELLRIDHYHELHDDLKEACMLAAAKHRQYDILIYLTQETKSRLVQKRVLKAIVRNNDVEPLEWFLTVSNPDLITGSVIIDATWADTKILELLLDRNKNIHITTEFIEENARSYTVIEALLSRAPDVVINSAILNNSIADIPIERLRELLGRNDGLIITSDNVAYAACFAGYEYPMRAKIDFLLERAGESKGTEENMMRVIGMCGNPYVIQSLLDHGWPVTERVMELAAIHSWVELFERLVRAGGPITSQAIVNGTVNRCDGARMVKLLVSLMDRPLDDDLWVQMMVLYAQSLSSEKTIHALLGIKPGAKVSEEVLIALTRTSMNGNIILDAILDDDREMQITDAVIVNALRNLDYGNTIAKLLNRQGSTNISSEMLLGAAQNPRFANMMTKLLLQQTATIEKPSSMVIDAVIGNQISGCETLQMLERHFGRFNLSEEHMEIAAKSGNHVMLLLVLVRCSITEATTPVLLAAASNGSLEVMEQVLKLDNAVVTKEILIAASNNYHCRIEMLGLLWNFAPHIKVSPEMFLNAWDYTGAEFLFFRVEDSKLCQDILNAVLTAKRSPVDWISEHLLDLILESKFEIQVTDELVMGALKAGQGWLLGAFFDHGIDIELSQDMVNKAVELEDHQALEVLVKHGNSLELNLHHARSILDYDSPWDSGKGED</sequence>
<dbReference type="SUPFAM" id="SSF51735">
    <property type="entry name" value="NAD(P)-binding Rossmann-fold domains"/>
    <property type="match status" value="1"/>
</dbReference>
<evidence type="ECO:0000256" key="2">
    <source>
        <dbReference type="ARBA" id="ARBA00022737"/>
    </source>
</evidence>
<dbReference type="SUPFAM" id="SSF52540">
    <property type="entry name" value="P-loop containing nucleoside triphosphate hydrolases"/>
    <property type="match status" value="1"/>
</dbReference>
<dbReference type="InterPro" id="IPR002347">
    <property type="entry name" value="SDR_fam"/>
</dbReference>
<organism evidence="7 8">
    <name type="scientific">Penicillium expansum</name>
    <name type="common">Blue mold rot fungus</name>
    <dbReference type="NCBI Taxonomy" id="27334"/>
    <lineage>
        <taxon>Eukaryota</taxon>
        <taxon>Fungi</taxon>
        <taxon>Dikarya</taxon>
        <taxon>Ascomycota</taxon>
        <taxon>Pezizomycotina</taxon>
        <taxon>Eurotiomycetes</taxon>
        <taxon>Eurotiomycetidae</taxon>
        <taxon>Eurotiales</taxon>
        <taxon>Aspergillaceae</taxon>
        <taxon>Penicillium</taxon>
    </lineage>
</organism>
<dbReference type="Proteomes" id="UP000030143">
    <property type="component" value="Unassembled WGS sequence"/>
</dbReference>
<keyword evidence="3" id="KW-0521">NADP</keyword>
<proteinExistence type="inferred from homology"/>
<keyword evidence="2" id="KW-0677">Repeat</keyword>
<keyword evidence="8" id="KW-1185">Reference proteome</keyword>
<dbReference type="PhylomeDB" id="A0A0A2I913"/>